<feature type="transmembrane region" description="Helical" evidence="1">
    <location>
        <begin position="45"/>
        <end position="63"/>
    </location>
</feature>
<dbReference type="Pfam" id="PF09527">
    <property type="entry name" value="ATPase_gene1"/>
    <property type="match status" value="1"/>
</dbReference>
<name>A0A6L5WHR4_9BACT</name>
<keyword evidence="3" id="KW-1185">Reference proteome</keyword>
<reference evidence="2 3" key="2">
    <citation type="submission" date="2020-03" db="EMBL/GenBank/DDBJ databases">
        <title>Campylobacter portucalensis sp. nov., a new species of Campylobacter isolated from the reproductive tract of bulls.</title>
        <authorList>
            <person name="Silva M.F."/>
            <person name="Pereira G."/>
            <person name="Carneiro C."/>
            <person name="Hemphill A."/>
            <person name="Mateus L."/>
            <person name="Lopes-Da-Costa L."/>
            <person name="Silva E."/>
        </authorList>
    </citation>
    <scope>NUCLEOTIDE SEQUENCE [LARGE SCALE GENOMIC DNA]</scope>
    <source>
        <strain evidence="2 3">FMV-PI01</strain>
    </source>
</reference>
<comment type="caution">
    <text evidence="2">The sequence shown here is derived from an EMBL/GenBank/DDBJ whole genome shotgun (WGS) entry which is preliminary data.</text>
</comment>
<evidence type="ECO:0000313" key="3">
    <source>
        <dbReference type="Proteomes" id="UP000476338"/>
    </source>
</evidence>
<dbReference type="EMBL" id="VWSJ01000024">
    <property type="protein sequence ID" value="MSN96730.1"/>
    <property type="molecule type" value="Genomic_DNA"/>
</dbReference>
<keyword evidence="1" id="KW-0812">Transmembrane</keyword>
<dbReference type="InterPro" id="IPR032820">
    <property type="entry name" value="ATPase_put"/>
</dbReference>
<evidence type="ECO:0000256" key="1">
    <source>
        <dbReference type="SAM" id="Phobius"/>
    </source>
</evidence>
<reference evidence="2 3" key="1">
    <citation type="submission" date="2019-09" db="EMBL/GenBank/DDBJ databases">
        <authorList>
            <person name="Silva M."/>
            <person name="Pereira G."/>
            <person name="Lopes-Da-Costa L."/>
            <person name="Silva E."/>
        </authorList>
    </citation>
    <scope>NUCLEOTIDE SEQUENCE [LARGE SCALE GENOMIC DNA]</scope>
    <source>
        <strain evidence="2 3">FMV-PI01</strain>
    </source>
</reference>
<sequence>MKITKNLNDVAKSADGLSLVISVVVAILIGVGLGNWIVNLTGIKLFFWIFLFVGIAAGFLNIYKAFKSQQKDLKDLESDIKYQKYKELLDSKKKDDWADDEWDKEDRKWD</sequence>
<dbReference type="Proteomes" id="UP000476338">
    <property type="component" value="Unassembled WGS sequence"/>
</dbReference>
<dbReference type="RefSeq" id="WP_154570996.1">
    <property type="nucleotide sequence ID" value="NZ_VWSJ01000024.1"/>
</dbReference>
<evidence type="ECO:0000313" key="2">
    <source>
        <dbReference type="EMBL" id="MSN96730.1"/>
    </source>
</evidence>
<proteinExistence type="predicted"/>
<organism evidence="2 3">
    <name type="scientific">Campylobacter portucalensis</name>
    <dbReference type="NCBI Taxonomy" id="2608384"/>
    <lineage>
        <taxon>Bacteria</taxon>
        <taxon>Pseudomonadati</taxon>
        <taxon>Campylobacterota</taxon>
        <taxon>Epsilonproteobacteria</taxon>
        <taxon>Campylobacterales</taxon>
        <taxon>Campylobacteraceae</taxon>
        <taxon>Campylobacter</taxon>
    </lineage>
</organism>
<keyword evidence="1" id="KW-0472">Membrane</keyword>
<dbReference type="AlphaFoldDB" id="A0A6L5WHR4"/>
<accession>A0A6L5WHR4</accession>
<keyword evidence="1" id="KW-1133">Transmembrane helix</keyword>
<gene>
    <name evidence="2" type="ORF">F1B92_06070</name>
</gene>
<feature type="transmembrane region" description="Helical" evidence="1">
    <location>
        <begin position="16"/>
        <end position="39"/>
    </location>
</feature>
<protein>
    <submittedName>
        <fullName evidence="2">AtpZ/AtpI family protein</fullName>
    </submittedName>
</protein>